<dbReference type="RefSeq" id="WP_232594658.1">
    <property type="nucleotide sequence ID" value="NZ_BSPD01000054.1"/>
</dbReference>
<dbReference type="Proteomes" id="UP001156870">
    <property type="component" value="Unassembled WGS sequence"/>
</dbReference>
<reference evidence="1 2" key="1">
    <citation type="journal article" date="2014" name="Int. J. Syst. Evol. Microbiol.">
        <title>Complete genome sequence of Corynebacterium casei LMG S-19264T (=DSM 44701T), isolated from a smear-ripened cheese.</title>
        <authorList>
            <consortium name="US DOE Joint Genome Institute (JGI-PGF)"/>
            <person name="Walter F."/>
            <person name="Albersmeier A."/>
            <person name="Kalinowski J."/>
            <person name="Ruckert C."/>
        </authorList>
    </citation>
    <scope>NUCLEOTIDE SEQUENCE [LARGE SCALE GENOMIC DNA]</scope>
    <source>
        <strain evidence="1 2">NBRC 110095</strain>
    </source>
</reference>
<organism evidence="1 2">
    <name type="scientific">Marinibactrum halimedae</name>
    <dbReference type="NCBI Taxonomy" id="1444977"/>
    <lineage>
        <taxon>Bacteria</taxon>
        <taxon>Pseudomonadati</taxon>
        <taxon>Pseudomonadota</taxon>
        <taxon>Gammaproteobacteria</taxon>
        <taxon>Cellvibrionales</taxon>
        <taxon>Cellvibrionaceae</taxon>
        <taxon>Marinibactrum</taxon>
    </lineage>
</organism>
<keyword evidence="2" id="KW-1185">Reference proteome</keyword>
<protein>
    <submittedName>
        <fullName evidence="1">Uncharacterized protein</fullName>
    </submittedName>
</protein>
<comment type="caution">
    <text evidence="1">The sequence shown here is derived from an EMBL/GenBank/DDBJ whole genome shotgun (WGS) entry which is preliminary data.</text>
</comment>
<evidence type="ECO:0000313" key="1">
    <source>
        <dbReference type="EMBL" id="GLS26465.1"/>
    </source>
</evidence>
<evidence type="ECO:0000313" key="2">
    <source>
        <dbReference type="Proteomes" id="UP001156870"/>
    </source>
</evidence>
<dbReference type="AlphaFoldDB" id="A0AA37WMN1"/>
<sequence>MLQQVPICSFFVRKRDLFIRSKHLLVRRLSMWIASTLVVICSSVYGNEVDVPRLLDQTYLDEPIKAFPEFVFEALMFAESRGYHFSTDQWTLILAQSKTVHSSSAMRKRLENRLAMHRQGLSIEWAYDWYQQPAGRRIVMGLAAASRPERLKKQRTSLSQSLLANDALSDFAEDYENRFKPTEKQLRRRQAVMGDLTSGIAKILLPNRPFQSQEVNEVLALQSFELRPQWRRQEKLRWIDGLRSLYPSEVDKFRVALNHPQMTTFIQLVDTTTSEVMNEAVQELLQIIAGVVDQSKQDASQEPVLPEALPEM</sequence>
<name>A0AA37WMN1_9GAMM</name>
<dbReference type="EMBL" id="BSPD01000054">
    <property type="protein sequence ID" value="GLS26465.1"/>
    <property type="molecule type" value="Genomic_DNA"/>
</dbReference>
<gene>
    <name evidence="1" type="ORF">GCM10007877_21810</name>
</gene>
<accession>A0AA37WMN1</accession>
<proteinExistence type="predicted"/>